<sequence>MRKLVLLALLTALPAVAQPIDDPTRPPAGIAGDGSAAAAGGLGLTSVLLPKKGRAAAVIDGQLVELGGTVRGAHVVAITEGSVVLAGPEGRERLYLTPDVEKKINVNKAAPRRHKE</sequence>
<proteinExistence type="predicted"/>
<feature type="chain" id="PRO_5038023312" evidence="1">
    <location>
        <begin position="18"/>
        <end position="116"/>
    </location>
</feature>
<dbReference type="EMBL" id="CP064781">
    <property type="protein sequence ID" value="QRJ65096.1"/>
    <property type="molecule type" value="Genomic_DNA"/>
</dbReference>
<protein>
    <submittedName>
        <fullName evidence="2">MSHA biogenesis protein MshK</fullName>
    </submittedName>
</protein>
<keyword evidence="3" id="KW-1185">Reference proteome</keyword>
<evidence type="ECO:0000256" key="1">
    <source>
        <dbReference type="SAM" id="SignalP"/>
    </source>
</evidence>
<dbReference type="RefSeq" id="WP_203388619.1">
    <property type="nucleotide sequence ID" value="NZ_CP064781.1"/>
</dbReference>
<evidence type="ECO:0000313" key="2">
    <source>
        <dbReference type="EMBL" id="QRJ65096.1"/>
    </source>
</evidence>
<accession>A0A974SRG6</accession>
<evidence type="ECO:0000313" key="3">
    <source>
        <dbReference type="Proteomes" id="UP000663444"/>
    </source>
</evidence>
<feature type="signal peptide" evidence="1">
    <location>
        <begin position="1"/>
        <end position="17"/>
    </location>
</feature>
<reference evidence="2" key="1">
    <citation type="submission" date="2020-11" db="EMBL/GenBank/DDBJ databases">
        <title>Azospira restricta DSM 18626 genome sequence.</title>
        <authorList>
            <person name="Moe W.M."/>
        </authorList>
    </citation>
    <scope>NUCLEOTIDE SEQUENCE</scope>
    <source>
        <strain evidence="2">DSM 18626</strain>
    </source>
</reference>
<dbReference type="KEGG" id="ares:IWH25_07080"/>
<name>A0A974SRG6_9RHOO</name>
<dbReference type="AlphaFoldDB" id="A0A974SRG6"/>
<gene>
    <name evidence="2" type="ORF">IWH25_07080</name>
</gene>
<organism evidence="2 3">
    <name type="scientific">Azospira restricta</name>
    <dbReference type="NCBI Taxonomy" id="404405"/>
    <lineage>
        <taxon>Bacteria</taxon>
        <taxon>Pseudomonadati</taxon>
        <taxon>Pseudomonadota</taxon>
        <taxon>Betaproteobacteria</taxon>
        <taxon>Rhodocyclales</taxon>
        <taxon>Rhodocyclaceae</taxon>
        <taxon>Azospira</taxon>
    </lineage>
</organism>
<dbReference type="Proteomes" id="UP000663444">
    <property type="component" value="Chromosome"/>
</dbReference>
<keyword evidence="1" id="KW-0732">Signal</keyword>